<dbReference type="PROSITE" id="PS50082">
    <property type="entry name" value="WD_REPEATS_2"/>
    <property type="match status" value="1"/>
</dbReference>
<proteinExistence type="predicted"/>
<sequence>MTKDRNHVSTEWVVKHRAGLDPPHGQLKDLMWPGTRPNTVVYASNDELVELTFAPHKQPRAQVSASLKLQGAKLHPDFMLIASALPLFPPRRLPYALCYLEFPPCCLAVAGGLLAVGGKKSELSFRSLAAPSSHLTSPARGSWSLEQTPCQSTINAIALVPDTPYGIAPGPVTPASQQGLPFPSRSQDRQEYSSTDRCDPDPRSTFFTMYDRQDRGWRDYRDALDPDDLEDRQQSEETAAAYGFPWRQQYSSPPRLPTSSSSSSSSPFSFPPFSRSQASSASSSIQSYPYGRPAQSSWRSHDAGTTAPKLIRDSQTHASSLYVPSYDSSEGGGSVFRVNVATNAKTVRSYRIRGPAGPRSLQFERFTNYSPLKVTNYPTPINHTATSPDRRTMIALGDTDDVFVQRILPSGDFENVSVLKGSGGGAFSSSWHPSGMQFAVGSSDGRVHVWDVRSSRPLLTMETTSDPRFIADSDIDAIRNVKYSPCGRMLAYTSHLESLWVVDTISYQNRQHIAVPRPDPLMPDRPIHAPNGPRPTSGPFMGPEEDDFDAPEAPPPQGTVSDERSWDRIAHPESRSRHSSSQARARQEVQQWWVREHRHSSSYSSVAPGAPARDYPYRNPHRSGGPTTSGGIGHYLGSTAGPSHRTSQSPWVQGSSRSNELSAPASSSSRFQTYNTSSNPSSIAFDPDLHRLLRRSRAQNTADEQRLARRAYLSRRRSLLDGREWPSLAEAALAANQDREGVHHRRRSPPLSPGRRDEESLPLLGRQSGRGSGGQQRRLTEYFAPSSSSSWLDHEDGIELPPPVSAVPGRQYAIHPIRSRSPFSGAAVSSEYLRQIDQRSLSALQDYQRRQQQSSQVEASIQPTGLCWEPDGSALYCSTTDLVARYPVIDLRTSSTHASLI</sequence>
<feature type="compositionally biased region" description="Basic and acidic residues" evidence="2">
    <location>
        <begin position="186"/>
        <end position="202"/>
    </location>
</feature>
<feature type="compositionally biased region" description="Polar residues" evidence="2">
    <location>
        <begin position="670"/>
        <end position="682"/>
    </location>
</feature>
<dbReference type="PANTHER" id="PTHR43991">
    <property type="entry name" value="WD REPEAT PROTEIN (AFU_ORTHOLOGUE AFUA_8G05640)-RELATED"/>
    <property type="match status" value="1"/>
</dbReference>
<dbReference type="Gene3D" id="2.130.10.10">
    <property type="entry name" value="YVTN repeat-like/Quinoprotein amine dehydrogenase"/>
    <property type="match status" value="1"/>
</dbReference>
<feature type="compositionally biased region" description="Low complexity" evidence="2">
    <location>
        <begin position="251"/>
        <end position="287"/>
    </location>
</feature>
<feature type="region of interest" description="Disordered" evidence="2">
    <location>
        <begin position="240"/>
        <end position="304"/>
    </location>
</feature>
<feature type="compositionally biased region" description="Polar residues" evidence="2">
    <location>
        <begin position="640"/>
        <end position="654"/>
    </location>
</feature>
<dbReference type="SUPFAM" id="SSF50998">
    <property type="entry name" value="Quinoprotein alcohol dehydrogenase-like"/>
    <property type="match status" value="1"/>
</dbReference>
<evidence type="ECO:0000313" key="3">
    <source>
        <dbReference type="EMBL" id="KAK0544470.1"/>
    </source>
</evidence>
<dbReference type="PANTHER" id="PTHR43991:SF9">
    <property type="entry name" value="DUF2415 DOMAIN-CONTAINING PROTEIN"/>
    <property type="match status" value="1"/>
</dbReference>
<feature type="region of interest" description="Disordered" evidence="2">
    <location>
        <begin position="597"/>
        <end position="685"/>
    </location>
</feature>
<evidence type="ECO:0000256" key="2">
    <source>
        <dbReference type="SAM" id="MobiDB-lite"/>
    </source>
</evidence>
<accession>A0AAN6GJL3</accession>
<organism evidence="3 4">
    <name type="scientific">Tilletia horrida</name>
    <dbReference type="NCBI Taxonomy" id="155126"/>
    <lineage>
        <taxon>Eukaryota</taxon>
        <taxon>Fungi</taxon>
        <taxon>Dikarya</taxon>
        <taxon>Basidiomycota</taxon>
        <taxon>Ustilaginomycotina</taxon>
        <taxon>Exobasidiomycetes</taxon>
        <taxon>Tilletiales</taxon>
        <taxon>Tilletiaceae</taxon>
        <taxon>Tilletia</taxon>
    </lineage>
</organism>
<evidence type="ECO:0000313" key="4">
    <source>
        <dbReference type="Proteomes" id="UP001176517"/>
    </source>
</evidence>
<evidence type="ECO:0000256" key="1">
    <source>
        <dbReference type="PROSITE-ProRule" id="PRU00221"/>
    </source>
</evidence>
<dbReference type="PROSITE" id="PS50294">
    <property type="entry name" value="WD_REPEATS_REGION"/>
    <property type="match status" value="1"/>
</dbReference>
<name>A0AAN6GJL3_9BASI</name>
<keyword evidence="1" id="KW-0853">WD repeat</keyword>
<dbReference type="AlphaFoldDB" id="A0AAN6GJL3"/>
<feature type="region of interest" description="Disordered" evidence="2">
    <location>
        <begin position="168"/>
        <end position="210"/>
    </location>
</feature>
<dbReference type="EMBL" id="JAPDMZ010000281">
    <property type="protein sequence ID" value="KAK0544470.1"/>
    <property type="molecule type" value="Genomic_DNA"/>
</dbReference>
<feature type="repeat" description="WD" evidence="1">
    <location>
        <begin position="419"/>
        <end position="460"/>
    </location>
</feature>
<dbReference type="InterPro" id="IPR011047">
    <property type="entry name" value="Quinoprotein_ADH-like_sf"/>
</dbReference>
<evidence type="ECO:0008006" key="5">
    <source>
        <dbReference type="Google" id="ProtNLM"/>
    </source>
</evidence>
<feature type="compositionally biased region" description="Basic and acidic residues" evidence="2">
    <location>
        <begin position="561"/>
        <end position="576"/>
    </location>
</feature>
<dbReference type="SMART" id="SM00320">
    <property type="entry name" value="WD40"/>
    <property type="match status" value="2"/>
</dbReference>
<reference evidence="3" key="1">
    <citation type="journal article" date="2023" name="PhytoFront">
        <title>Draft Genome Resources of Seven Strains of Tilletia horrida, Causal Agent of Kernel Smut of Rice.</title>
        <authorList>
            <person name="Khanal S."/>
            <person name="Antony Babu S."/>
            <person name="Zhou X.G."/>
        </authorList>
    </citation>
    <scope>NUCLEOTIDE SEQUENCE</scope>
    <source>
        <strain evidence="3">TX6</strain>
    </source>
</reference>
<protein>
    <recommendedName>
        <fullName evidence="5">DUF2415 domain-containing protein</fullName>
    </recommendedName>
</protein>
<comment type="caution">
    <text evidence="3">The sequence shown here is derived from an EMBL/GenBank/DDBJ whole genome shotgun (WGS) entry which is preliminary data.</text>
</comment>
<feature type="compositionally biased region" description="Low complexity" evidence="2">
    <location>
        <begin position="655"/>
        <end position="669"/>
    </location>
</feature>
<dbReference type="InterPro" id="IPR015943">
    <property type="entry name" value="WD40/YVTN_repeat-like_dom_sf"/>
</dbReference>
<feature type="region of interest" description="Disordered" evidence="2">
    <location>
        <begin position="735"/>
        <end position="778"/>
    </location>
</feature>
<feature type="region of interest" description="Disordered" evidence="2">
    <location>
        <begin position="515"/>
        <end position="584"/>
    </location>
</feature>
<dbReference type="Proteomes" id="UP001176517">
    <property type="component" value="Unassembled WGS sequence"/>
</dbReference>
<gene>
    <name evidence="3" type="ORF">OC846_006060</name>
</gene>
<keyword evidence="4" id="KW-1185">Reference proteome</keyword>
<dbReference type="InterPro" id="IPR001680">
    <property type="entry name" value="WD40_rpt"/>
</dbReference>